<evidence type="ECO:0000256" key="1">
    <source>
        <dbReference type="SAM" id="MobiDB-lite"/>
    </source>
</evidence>
<dbReference type="PANTHER" id="PTHR35871">
    <property type="entry name" value="EXPRESSED PROTEIN"/>
    <property type="match status" value="1"/>
</dbReference>
<name>A0A0C9VHI9_SPHS4</name>
<protein>
    <submittedName>
        <fullName evidence="2">Uncharacterized protein</fullName>
    </submittedName>
</protein>
<evidence type="ECO:0000313" key="2">
    <source>
        <dbReference type="EMBL" id="KIJ40862.1"/>
    </source>
</evidence>
<proteinExistence type="predicted"/>
<gene>
    <name evidence="2" type="ORF">M422DRAFT_172935</name>
</gene>
<reference evidence="2 3" key="1">
    <citation type="submission" date="2014-06" db="EMBL/GenBank/DDBJ databases">
        <title>Evolutionary Origins and Diversification of the Mycorrhizal Mutualists.</title>
        <authorList>
            <consortium name="DOE Joint Genome Institute"/>
            <consortium name="Mycorrhizal Genomics Consortium"/>
            <person name="Kohler A."/>
            <person name="Kuo A."/>
            <person name="Nagy L.G."/>
            <person name="Floudas D."/>
            <person name="Copeland A."/>
            <person name="Barry K.W."/>
            <person name="Cichocki N."/>
            <person name="Veneault-Fourrey C."/>
            <person name="LaButti K."/>
            <person name="Lindquist E.A."/>
            <person name="Lipzen A."/>
            <person name="Lundell T."/>
            <person name="Morin E."/>
            <person name="Murat C."/>
            <person name="Riley R."/>
            <person name="Ohm R."/>
            <person name="Sun H."/>
            <person name="Tunlid A."/>
            <person name="Henrissat B."/>
            <person name="Grigoriev I.V."/>
            <person name="Hibbett D.S."/>
            <person name="Martin F."/>
        </authorList>
    </citation>
    <scope>NUCLEOTIDE SEQUENCE [LARGE SCALE GENOMIC DNA]</scope>
    <source>
        <strain evidence="2 3">SS14</strain>
    </source>
</reference>
<dbReference type="AlphaFoldDB" id="A0A0C9VHI9"/>
<accession>A0A0C9VHI9</accession>
<dbReference type="OrthoDB" id="6511194at2759"/>
<dbReference type="EMBL" id="KN837140">
    <property type="protein sequence ID" value="KIJ40862.1"/>
    <property type="molecule type" value="Genomic_DNA"/>
</dbReference>
<feature type="region of interest" description="Disordered" evidence="1">
    <location>
        <begin position="74"/>
        <end position="95"/>
    </location>
</feature>
<sequence length="216" mass="24973">MVSDFCSPDLGWLESKDGKREARILFKAGKNHDGYFDCDDLCKQIKTAIGLFEEHFPNKSAIAAFGFDNAPSHQKRAPDALSARHMPKGPRHWWGKDGKTKMRNTWLPNGQVQELYYPDDHLDHPGQFEGMEKLLEERGLFEEAKLRAQCPNFKCEDTTASCCCRCVLFNQPDFQNQKPAIFELVESHGHIAFFYPKFHCELNFIEQCWGHAKMHY</sequence>
<evidence type="ECO:0000313" key="3">
    <source>
        <dbReference type="Proteomes" id="UP000054279"/>
    </source>
</evidence>
<dbReference type="Proteomes" id="UP000054279">
    <property type="component" value="Unassembled WGS sequence"/>
</dbReference>
<keyword evidence="3" id="KW-1185">Reference proteome</keyword>
<dbReference type="PANTHER" id="PTHR35871:SF1">
    <property type="entry name" value="CXC1-LIKE CYSTEINE CLUSTER ASSOCIATED WITH KDZ TRANSPOSASES DOMAIN-CONTAINING PROTEIN"/>
    <property type="match status" value="1"/>
</dbReference>
<dbReference type="HOGENOM" id="CLU_005726_0_2_1"/>
<organism evidence="2 3">
    <name type="scientific">Sphaerobolus stellatus (strain SS14)</name>
    <dbReference type="NCBI Taxonomy" id="990650"/>
    <lineage>
        <taxon>Eukaryota</taxon>
        <taxon>Fungi</taxon>
        <taxon>Dikarya</taxon>
        <taxon>Basidiomycota</taxon>
        <taxon>Agaricomycotina</taxon>
        <taxon>Agaricomycetes</taxon>
        <taxon>Phallomycetidae</taxon>
        <taxon>Geastrales</taxon>
        <taxon>Sphaerobolaceae</taxon>
        <taxon>Sphaerobolus</taxon>
    </lineage>
</organism>